<dbReference type="SUPFAM" id="SSF52129">
    <property type="entry name" value="Caspase-like"/>
    <property type="match status" value="1"/>
</dbReference>
<feature type="region of interest" description="Disordered" evidence="1">
    <location>
        <begin position="648"/>
        <end position="700"/>
    </location>
</feature>
<dbReference type="RefSeq" id="WP_396638782.1">
    <property type="nucleotide sequence ID" value="NZ_JBIQWL010000001.1"/>
</dbReference>
<comment type="caution">
    <text evidence="3">The sequence shown here is derived from an EMBL/GenBank/DDBJ whole genome shotgun (WGS) entry which is preliminary data.</text>
</comment>
<dbReference type="EMBL" id="JBIQWL010000001">
    <property type="protein sequence ID" value="MFH8248822.1"/>
    <property type="molecule type" value="Genomic_DNA"/>
</dbReference>
<feature type="region of interest" description="Disordered" evidence="1">
    <location>
        <begin position="561"/>
        <end position="586"/>
    </location>
</feature>
<evidence type="ECO:0000313" key="3">
    <source>
        <dbReference type="EMBL" id="MFH8248822.1"/>
    </source>
</evidence>
<feature type="region of interest" description="Disordered" evidence="1">
    <location>
        <begin position="324"/>
        <end position="345"/>
    </location>
</feature>
<reference evidence="3 4" key="1">
    <citation type="submission" date="2024-09" db="EMBL/GenBank/DDBJ databases">
        <authorList>
            <person name="Pan X."/>
        </authorList>
    </citation>
    <scope>NUCLEOTIDE SEQUENCE [LARGE SCALE GENOMIC DNA]</scope>
    <source>
        <strain evidence="3 4">B2969</strain>
    </source>
</reference>
<proteinExistence type="predicted"/>
<evidence type="ECO:0000259" key="2">
    <source>
        <dbReference type="Pfam" id="PF00656"/>
    </source>
</evidence>
<dbReference type="Pfam" id="PF00656">
    <property type="entry name" value="Peptidase_C14"/>
    <property type="match status" value="1"/>
</dbReference>
<dbReference type="InterPro" id="IPR029030">
    <property type="entry name" value="Caspase-like_dom_sf"/>
</dbReference>
<keyword evidence="4" id="KW-1185">Reference proteome</keyword>
<feature type="compositionally biased region" description="Basic and acidic residues" evidence="1">
    <location>
        <begin position="565"/>
        <end position="582"/>
    </location>
</feature>
<evidence type="ECO:0000313" key="4">
    <source>
        <dbReference type="Proteomes" id="UP001610861"/>
    </source>
</evidence>
<organism evidence="3 4">
    <name type="scientific">Microbacterium alkaliflavum</name>
    <dbReference type="NCBI Taxonomy" id="3248839"/>
    <lineage>
        <taxon>Bacteria</taxon>
        <taxon>Bacillati</taxon>
        <taxon>Actinomycetota</taxon>
        <taxon>Actinomycetes</taxon>
        <taxon>Micrococcales</taxon>
        <taxon>Microbacteriaceae</taxon>
        <taxon>Microbacterium</taxon>
    </lineage>
</organism>
<name>A0ABW7Q2T0_9MICO</name>
<feature type="compositionally biased region" description="Basic and acidic residues" evidence="1">
    <location>
        <begin position="690"/>
        <end position="700"/>
    </location>
</feature>
<dbReference type="PANTHER" id="PTHR48104:SF30">
    <property type="entry name" value="METACASPASE-1"/>
    <property type="match status" value="1"/>
</dbReference>
<dbReference type="Gene3D" id="3.40.50.1460">
    <property type="match status" value="1"/>
</dbReference>
<protein>
    <submittedName>
        <fullName evidence="3">Caspase family protein</fullName>
    </submittedName>
</protein>
<dbReference type="InterPro" id="IPR050452">
    <property type="entry name" value="Metacaspase"/>
</dbReference>
<evidence type="ECO:0000256" key="1">
    <source>
        <dbReference type="SAM" id="MobiDB-lite"/>
    </source>
</evidence>
<dbReference type="PANTHER" id="PTHR48104">
    <property type="entry name" value="METACASPASE-4"/>
    <property type="match status" value="1"/>
</dbReference>
<dbReference type="InterPro" id="IPR011600">
    <property type="entry name" value="Pept_C14_caspase"/>
</dbReference>
<gene>
    <name evidence="3" type="ORF">ACH3VR_00460</name>
</gene>
<accession>A0ABW7Q2T0</accession>
<sequence>MSTDIDDRPAARAASGLTAAQLLALKPHVITLNDGLLDDKANPKPASVGDFRTTLADLDAIFTTHLPAFLEKQAAGTVPIVLYAHGGLVDAESGFATAQKQVDWWKANGVYPVEFVWKTGIATALADAIMRWISGGARGFFDEAKDRIIEKGARLLGGEGVWRDMKLDAAAASEAAGGARAFAQRLGKWMKEPGRADAVSVHAVGHSAGSIFHSHLIPAALAAGVPRFQTVSFLAPAVRADTFKAKLLPVKDRIGELTIFTMTDKAELDDNCFHAYGRSLLYLVRASFEPAQGTPILGLAKCIAEDDEISGFFAGGKHEVVYSPSKKPVPDDSEALSHGDFDDDPPTMDSVVQRITGLPPKQGFPAKSRDIDLWTTPIEPGADGARGARNPRQALCIGIDEYKREGDRLQGCVADSKLWASELKGAGFDVTPLTNAQATRQNILGSIFSMVTNSVAGDVLVIQYSGHGTRVPDAGGDEPDSFDEAICPVDFRSGQLLIDDDLAQVWDLIPDGVSVTIFFDSCHSGGANRGTDRDGDSLARGVELDSSDIRRYRIARGQLAPTRQEGARDAVVESETKGEKPASADVPRAAREVLFSACRSDQLAWETSGQGDFTKFTAPLLAKSIGKVSNSEFYKAIADGFNAFRQEPQFTSPEGASGALLLGPATAETSGGGDQQPPKTPENDTAGPARSDRNPDARDAALAKILHGLAELLES</sequence>
<dbReference type="Proteomes" id="UP001610861">
    <property type="component" value="Unassembled WGS sequence"/>
</dbReference>
<feature type="domain" description="Peptidase C14 caspase" evidence="2">
    <location>
        <begin position="392"/>
        <end position="652"/>
    </location>
</feature>